<keyword evidence="4 7" id="KW-0067">ATP-binding</keyword>
<dbReference type="GO" id="GO:0005524">
    <property type="term" value="F:ATP binding"/>
    <property type="evidence" value="ECO:0007669"/>
    <property type="project" value="UniProtKB-UniRule"/>
</dbReference>
<feature type="domain" description="Aminoacyl-transfer RNA synthetases class-II family profile" evidence="9">
    <location>
        <begin position="169"/>
        <end position="472"/>
    </location>
</feature>
<evidence type="ECO:0000256" key="5">
    <source>
        <dbReference type="ARBA" id="ARBA00023146"/>
    </source>
</evidence>
<feature type="binding site" evidence="7">
    <location>
        <position position="397"/>
    </location>
    <ligand>
        <name>Mg(2+)</name>
        <dbReference type="ChEBI" id="CHEBI:18420"/>
        <label>2</label>
    </ligand>
</feature>
<evidence type="ECO:0000313" key="11">
    <source>
        <dbReference type="Proteomes" id="UP000229631"/>
    </source>
</evidence>
<dbReference type="CDD" id="cd04322">
    <property type="entry name" value="LysRS_N"/>
    <property type="match status" value="1"/>
</dbReference>
<organism evidence="10 11">
    <name type="scientific">Candidatus Shapirobacteria bacterium CG03_land_8_20_14_0_80_39_12</name>
    <dbReference type="NCBI Taxonomy" id="1974879"/>
    <lineage>
        <taxon>Bacteria</taxon>
        <taxon>Candidatus Shapironibacteriota</taxon>
    </lineage>
</organism>
<dbReference type="InterPro" id="IPR006195">
    <property type="entry name" value="aa-tRNA-synth_II"/>
</dbReference>
<comment type="caution">
    <text evidence="10">The sequence shown here is derived from an EMBL/GenBank/DDBJ whole genome shotgun (WGS) entry which is preliminary data.</text>
</comment>
<name>A0A2M7BCY9_9BACT</name>
<keyword evidence="2 7" id="KW-0479">Metal-binding</keyword>
<dbReference type="InterPro" id="IPR012340">
    <property type="entry name" value="NA-bd_OB-fold"/>
</dbReference>
<evidence type="ECO:0000256" key="6">
    <source>
        <dbReference type="ARBA" id="ARBA00048573"/>
    </source>
</evidence>
<dbReference type="InterPro" id="IPR002313">
    <property type="entry name" value="Lys-tRNA-ligase_II"/>
</dbReference>
<comment type="catalytic activity">
    <reaction evidence="6 7 8">
        <text>tRNA(Lys) + L-lysine + ATP = L-lysyl-tRNA(Lys) + AMP + diphosphate</text>
        <dbReference type="Rhea" id="RHEA:20792"/>
        <dbReference type="Rhea" id="RHEA-COMP:9696"/>
        <dbReference type="Rhea" id="RHEA-COMP:9697"/>
        <dbReference type="ChEBI" id="CHEBI:30616"/>
        <dbReference type="ChEBI" id="CHEBI:32551"/>
        <dbReference type="ChEBI" id="CHEBI:33019"/>
        <dbReference type="ChEBI" id="CHEBI:78442"/>
        <dbReference type="ChEBI" id="CHEBI:78529"/>
        <dbReference type="ChEBI" id="CHEBI:456215"/>
        <dbReference type="EC" id="6.1.1.6"/>
    </reaction>
</comment>
<dbReference type="GO" id="GO:0000287">
    <property type="term" value="F:magnesium ion binding"/>
    <property type="evidence" value="ECO:0007669"/>
    <property type="project" value="UniProtKB-UniRule"/>
</dbReference>
<dbReference type="PANTHER" id="PTHR42918">
    <property type="entry name" value="LYSYL-TRNA SYNTHETASE"/>
    <property type="match status" value="1"/>
</dbReference>
<keyword evidence="1 7" id="KW-0436">Ligase</keyword>
<evidence type="ECO:0000256" key="8">
    <source>
        <dbReference type="RuleBase" id="RU000336"/>
    </source>
</evidence>
<comment type="cofactor">
    <cofactor evidence="7 8">
        <name>Mg(2+)</name>
        <dbReference type="ChEBI" id="CHEBI:18420"/>
    </cofactor>
    <text evidence="7 8">Binds 3 Mg(2+) ions per subunit.</text>
</comment>
<dbReference type="Gene3D" id="3.30.930.10">
    <property type="entry name" value="Bira Bifunctional Protein, Domain 2"/>
    <property type="match status" value="1"/>
</dbReference>
<evidence type="ECO:0000259" key="9">
    <source>
        <dbReference type="PROSITE" id="PS50862"/>
    </source>
</evidence>
<evidence type="ECO:0000256" key="7">
    <source>
        <dbReference type="HAMAP-Rule" id="MF_00252"/>
    </source>
</evidence>
<dbReference type="HAMAP" id="MF_00252">
    <property type="entry name" value="Lys_tRNA_synth_class2"/>
    <property type="match status" value="1"/>
</dbReference>
<dbReference type="GO" id="GO:0004824">
    <property type="term" value="F:lysine-tRNA ligase activity"/>
    <property type="evidence" value="ECO:0007669"/>
    <property type="project" value="UniProtKB-UniRule"/>
</dbReference>
<dbReference type="InterPro" id="IPR045864">
    <property type="entry name" value="aa-tRNA-synth_II/BPL/LPL"/>
</dbReference>
<dbReference type="SUPFAM" id="SSF50249">
    <property type="entry name" value="Nucleic acid-binding proteins"/>
    <property type="match status" value="1"/>
</dbReference>
<keyword evidence="7" id="KW-0648">Protein biosynthesis</keyword>
<dbReference type="PROSITE" id="PS50862">
    <property type="entry name" value="AA_TRNA_LIGASE_II"/>
    <property type="match status" value="1"/>
</dbReference>
<evidence type="ECO:0000256" key="2">
    <source>
        <dbReference type="ARBA" id="ARBA00022723"/>
    </source>
</evidence>
<dbReference type="Pfam" id="PF01336">
    <property type="entry name" value="tRNA_anti-codon"/>
    <property type="match status" value="1"/>
</dbReference>
<dbReference type="PANTHER" id="PTHR42918:SF15">
    <property type="entry name" value="LYSINE--TRNA LIGASE, CHLOROPLASTIC_MITOCHONDRIAL"/>
    <property type="match status" value="1"/>
</dbReference>
<accession>A0A2M7BCY9</accession>
<comment type="subunit">
    <text evidence="7">Homodimer.</text>
</comment>
<reference evidence="11" key="1">
    <citation type="submission" date="2017-09" db="EMBL/GenBank/DDBJ databases">
        <title>Depth-based differentiation of microbial function through sediment-hosted aquifers and enrichment of novel symbionts in the deep terrestrial subsurface.</title>
        <authorList>
            <person name="Probst A.J."/>
            <person name="Ladd B."/>
            <person name="Jarett J.K."/>
            <person name="Geller-Mcgrath D.E."/>
            <person name="Sieber C.M.K."/>
            <person name="Emerson J.B."/>
            <person name="Anantharaman K."/>
            <person name="Thomas B.C."/>
            <person name="Malmstrom R."/>
            <person name="Stieglmeier M."/>
            <person name="Klingl A."/>
            <person name="Woyke T."/>
            <person name="Ryan C.M."/>
            <person name="Banfield J.F."/>
        </authorList>
    </citation>
    <scope>NUCLEOTIDE SEQUENCE [LARGE SCALE GENOMIC DNA]</scope>
</reference>
<dbReference type="SUPFAM" id="SSF55681">
    <property type="entry name" value="Class II aaRS and biotin synthetases"/>
    <property type="match status" value="1"/>
</dbReference>
<evidence type="ECO:0000256" key="3">
    <source>
        <dbReference type="ARBA" id="ARBA00022741"/>
    </source>
</evidence>
<sequence length="477" mass="55237">MAALDNLREIRIEKLRQLRELGIDPYPARTERKETNAEALKMLGKKVSVAGRLMGLRGHGGSTFADLMDQTARIQLFFSKDTLSDKYNLLKLLDLGDFVGAQGEVFKTQAGEVTIKVTDFSILTKAIRQLPEKWHGVTDIETRLRQRYLDLIMNPEVREMFIKKAKFWQAVRKYLNEKGFLEVETPVLEAVPGGADARPFVTHHHTLDINLYLRISLELHLKRLMVGGYDQVFEIGRIFRNEGIDAEHLQDYTSMEFYWGYADYLMLMDFIEDFYKYLVKETTGGLKTMRNGAEIDWSKKWPRLDYCQLFEEKTGINLAKVTFEELKKKAEEFHLKLEEKIGRERLIDMIYKKTVRPTLIQPCFLINLPVEISPLAKRKPESSHLTQRFLIMAGGTELGNGFSELNDPIDQKERFVAQQKLRDAGDDEAQMLDEDFVEALEYGMPPTAGFGLSERLFSFLMDKPIRETVFFPTMRKE</sequence>
<dbReference type="NCBIfam" id="TIGR00499">
    <property type="entry name" value="lysS_bact"/>
    <property type="match status" value="1"/>
</dbReference>
<evidence type="ECO:0000256" key="4">
    <source>
        <dbReference type="ARBA" id="ARBA00022840"/>
    </source>
</evidence>
<dbReference type="Pfam" id="PF00152">
    <property type="entry name" value="tRNA-synt_2"/>
    <property type="match status" value="1"/>
</dbReference>
<dbReference type="GO" id="GO:0000049">
    <property type="term" value="F:tRNA binding"/>
    <property type="evidence" value="ECO:0007669"/>
    <property type="project" value="TreeGrafter"/>
</dbReference>
<dbReference type="Gene3D" id="2.40.50.140">
    <property type="entry name" value="Nucleic acid-binding proteins"/>
    <property type="match status" value="1"/>
</dbReference>
<keyword evidence="5 7" id="KW-0030">Aminoacyl-tRNA synthetase</keyword>
<dbReference type="EC" id="6.1.1.6" evidence="7"/>
<dbReference type="GO" id="GO:0006430">
    <property type="term" value="P:lysyl-tRNA aminoacylation"/>
    <property type="evidence" value="ECO:0007669"/>
    <property type="project" value="UniProtKB-UniRule"/>
</dbReference>
<dbReference type="NCBIfam" id="NF001756">
    <property type="entry name" value="PRK00484.1"/>
    <property type="match status" value="1"/>
</dbReference>
<dbReference type="AlphaFoldDB" id="A0A2M7BCY9"/>
<dbReference type="Proteomes" id="UP000229631">
    <property type="component" value="Unassembled WGS sequence"/>
</dbReference>
<gene>
    <name evidence="7 10" type="primary">lysS</name>
    <name evidence="10" type="ORF">COS54_02045</name>
</gene>
<comment type="caution">
    <text evidence="7">Lacks conserved residue(s) required for the propagation of feature annotation.</text>
</comment>
<dbReference type="InterPro" id="IPR004364">
    <property type="entry name" value="Aa-tRNA-synt_II"/>
</dbReference>
<dbReference type="InterPro" id="IPR004365">
    <property type="entry name" value="NA-bd_OB_tRNA"/>
</dbReference>
<protein>
    <recommendedName>
        <fullName evidence="7">Lysine--tRNA ligase</fullName>
        <ecNumber evidence="7">6.1.1.6</ecNumber>
    </recommendedName>
    <alternativeName>
        <fullName evidence="7">Lysyl-tRNA synthetase</fullName>
        <shortName evidence="7">LysRS</shortName>
    </alternativeName>
</protein>
<keyword evidence="3 7" id="KW-0547">Nucleotide-binding</keyword>
<dbReference type="PRINTS" id="PR00982">
    <property type="entry name" value="TRNASYNTHLYS"/>
</dbReference>
<evidence type="ECO:0000313" key="10">
    <source>
        <dbReference type="EMBL" id="PIV00920.1"/>
    </source>
</evidence>
<feature type="binding site" evidence="7">
    <location>
        <position position="397"/>
    </location>
    <ligand>
        <name>Mg(2+)</name>
        <dbReference type="ChEBI" id="CHEBI:18420"/>
        <label>1</label>
    </ligand>
</feature>
<dbReference type="InterPro" id="IPR044136">
    <property type="entry name" value="Lys-tRNA-ligase_II_N"/>
</dbReference>
<comment type="subcellular location">
    <subcellularLocation>
        <location evidence="7">Cytoplasm</location>
    </subcellularLocation>
</comment>
<evidence type="ECO:0000256" key="1">
    <source>
        <dbReference type="ARBA" id="ARBA00022598"/>
    </source>
</evidence>
<dbReference type="InterPro" id="IPR018149">
    <property type="entry name" value="Lys-tRNA-synth_II_C"/>
</dbReference>
<dbReference type="EMBL" id="PEVC01000038">
    <property type="protein sequence ID" value="PIV00920.1"/>
    <property type="molecule type" value="Genomic_DNA"/>
</dbReference>
<keyword evidence="7" id="KW-0963">Cytoplasm</keyword>
<proteinExistence type="inferred from homology"/>
<dbReference type="GO" id="GO:0005829">
    <property type="term" value="C:cytosol"/>
    <property type="evidence" value="ECO:0007669"/>
    <property type="project" value="TreeGrafter"/>
</dbReference>
<comment type="similarity">
    <text evidence="7">Belongs to the class-II aminoacyl-tRNA synthetase family.</text>
</comment>
<keyword evidence="7 8" id="KW-0460">Magnesium</keyword>